<feature type="domain" description="MRH" evidence="11">
    <location>
        <begin position="394"/>
        <end position="528"/>
    </location>
</feature>
<feature type="domain" description="MRH" evidence="11">
    <location>
        <begin position="125"/>
        <end position="260"/>
    </location>
</feature>
<evidence type="ECO:0000256" key="3">
    <source>
        <dbReference type="ARBA" id="ARBA00022737"/>
    </source>
</evidence>
<sequence length="557" mass="63934">MYHYFRNFLFLLLLCCSFALENDLSYLKAFDDSIIYRLAWEKEHDSLLKEVESLPTVTMVTARKEKYVCSIPKMLETKEASSLLMSTFSPLLIHKIIDKEYCSEEIPVYEGPNPLQLLSPLFTQMSCSYRLESFWTYELCHGRYIRQYHEERDGKKVKLQEYYLGKFDKEKMDRQSAEIDAEIKVSERQEVPVRKIEGLSLPYLLVTMDSGTLCDLNGKPRMTRVYYVCYPAGKHEIFSLEEASSCEYEIVVLTPYLCQHPDYRAKESEENKINCWAVEGSPKKPSSLLDIEAESLMLQQQQNLLDSLGLSDSKFKVEFRQVDDATGQGQKQTVAFITPSGGGSSGRKELDSDQQSSGMAKTESETSPRLQPPPTLPPQPVFDSKLVDDFLAGEYCLNGGTGWWKYEFCYGKRADQYHEEKDGSRTSIRLGVFNKEKHLAWLEDNPSKRPKAMIGRKQISHMYSDGGYCEMTNSRRRVEVKLKCKEVTQTEHQQQTFTHSMNAVSLYLLEPQPCEYVLGVEAPFLCQLIDAADANGFIQLNYVKLENAIKTPLPEEQ</sequence>
<dbReference type="PROSITE" id="PS51914">
    <property type="entry name" value="MRH"/>
    <property type="match status" value="2"/>
</dbReference>
<keyword evidence="5" id="KW-1015">Disulfide bond</keyword>
<dbReference type="AlphaFoldDB" id="A0A8J2W3Y6"/>
<feature type="region of interest" description="Disordered" evidence="9">
    <location>
        <begin position="330"/>
        <end position="382"/>
    </location>
</feature>
<dbReference type="GO" id="GO:0030968">
    <property type="term" value="P:endoplasmic reticulum unfolded protein response"/>
    <property type="evidence" value="ECO:0007669"/>
    <property type="project" value="InterPro"/>
</dbReference>
<comment type="subcellular location">
    <subcellularLocation>
        <location evidence="1">Endoplasmic reticulum lumen</location>
    </subcellularLocation>
</comment>
<dbReference type="EMBL" id="CAKKLH010000135">
    <property type="protein sequence ID" value="CAH0104314.1"/>
    <property type="molecule type" value="Genomic_DNA"/>
</dbReference>
<evidence type="ECO:0000256" key="1">
    <source>
        <dbReference type="ARBA" id="ARBA00004319"/>
    </source>
</evidence>
<gene>
    <name evidence="12" type="ORF">DGAL_LOCUS7082</name>
</gene>
<comment type="caution">
    <text evidence="12">The sequence shown here is derived from an EMBL/GenBank/DDBJ whole genome shotgun (WGS) entry which is preliminary data.</text>
</comment>
<keyword evidence="3" id="KW-0677">Repeat</keyword>
<proteinExistence type="predicted"/>
<evidence type="ECO:0000313" key="13">
    <source>
        <dbReference type="Proteomes" id="UP000789390"/>
    </source>
</evidence>
<organism evidence="12 13">
    <name type="scientific">Daphnia galeata</name>
    <dbReference type="NCBI Taxonomy" id="27404"/>
    <lineage>
        <taxon>Eukaryota</taxon>
        <taxon>Metazoa</taxon>
        <taxon>Ecdysozoa</taxon>
        <taxon>Arthropoda</taxon>
        <taxon>Crustacea</taxon>
        <taxon>Branchiopoda</taxon>
        <taxon>Diplostraca</taxon>
        <taxon>Cladocera</taxon>
        <taxon>Anomopoda</taxon>
        <taxon>Daphniidae</taxon>
        <taxon>Daphnia</taxon>
    </lineage>
</organism>
<evidence type="ECO:0000313" key="12">
    <source>
        <dbReference type="EMBL" id="CAH0104314.1"/>
    </source>
</evidence>
<dbReference type="GO" id="GO:0030970">
    <property type="term" value="P:retrograde protein transport, ER to cytosol"/>
    <property type="evidence" value="ECO:0007669"/>
    <property type="project" value="TreeGrafter"/>
</dbReference>
<dbReference type="FunFam" id="2.70.130.10:FF:000003">
    <property type="entry name" value="Endoplasmic reticulum lectin 1"/>
    <property type="match status" value="1"/>
</dbReference>
<evidence type="ECO:0000256" key="5">
    <source>
        <dbReference type="ARBA" id="ARBA00023157"/>
    </source>
</evidence>
<evidence type="ECO:0000256" key="9">
    <source>
        <dbReference type="SAM" id="MobiDB-lite"/>
    </source>
</evidence>
<comment type="function">
    <text evidence="6">Probable lectin that binds selectively to improperly folded lumenal proteins. May function in endoplasmic reticulum quality control and endoplasmic reticulum-associated degradation (ERAD) of both non-glycosylated proteins and glycoproteins.</text>
</comment>
<accession>A0A8J2W3Y6</accession>
<dbReference type="InterPro" id="IPR012913">
    <property type="entry name" value="OS9-like_dom"/>
</dbReference>
<feature type="signal peptide" evidence="10">
    <location>
        <begin position="1"/>
        <end position="19"/>
    </location>
</feature>
<dbReference type="OrthoDB" id="239053at2759"/>
<evidence type="ECO:0000256" key="7">
    <source>
        <dbReference type="ARBA" id="ARBA00041108"/>
    </source>
</evidence>
<feature type="compositionally biased region" description="Pro residues" evidence="9">
    <location>
        <begin position="370"/>
        <end position="380"/>
    </location>
</feature>
<dbReference type="Gene3D" id="2.70.130.10">
    <property type="entry name" value="Mannose-6-phosphate receptor binding domain"/>
    <property type="match status" value="2"/>
</dbReference>
<keyword evidence="13" id="KW-1185">Reference proteome</keyword>
<dbReference type="InterPro" id="IPR009011">
    <property type="entry name" value="Man6P_isomerase_rcpt-bd_dom_sf"/>
</dbReference>
<keyword evidence="4" id="KW-0256">Endoplasmic reticulum</keyword>
<reference evidence="12" key="1">
    <citation type="submission" date="2021-11" db="EMBL/GenBank/DDBJ databases">
        <authorList>
            <person name="Schell T."/>
        </authorList>
    </citation>
    <scope>NUCLEOTIDE SEQUENCE</scope>
    <source>
        <strain evidence="12">M5</strain>
    </source>
</reference>
<dbReference type="InterPro" id="IPR044865">
    <property type="entry name" value="MRH_dom"/>
</dbReference>
<dbReference type="PANTHER" id="PTHR15414">
    <property type="entry name" value="OS-9-RELATED"/>
    <property type="match status" value="1"/>
</dbReference>
<dbReference type="Pfam" id="PF07915">
    <property type="entry name" value="PRKCSH"/>
    <property type="match status" value="2"/>
</dbReference>
<dbReference type="GO" id="GO:0005788">
    <property type="term" value="C:endoplasmic reticulum lumen"/>
    <property type="evidence" value="ECO:0007669"/>
    <property type="project" value="UniProtKB-SubCell"/>
</dbReference>
<evidence type="ECO:0000256" key="2">
    <source>
        <dbReference type="ARBA" id="ARBA00022729"/>
    </source>
</evidence>
<name>A0A8J2W3Y6_9CRUS</name>
<evidence type="ECO:0000256" key="6">
    <source>
        <dbReference type="ARBA" id="ARBA00037585"/>
    </source>
</evidence>
<protein>
    <recommendedName>
        <fullName evidence="7">Endoplasmic reticulum lectin 1</fullName>
    </recommendedName>
    <alternativeName>
        <fullName evidence="8">ER lectin</fullName>
    </alternativeName>
</protein>
<dbReference type="InterPro" id="IPR045149">
    <property type="entry name" value="OS-9-like"/>
</dbReference>
<evidence type="ECO:0000256" key="4">
    <source>
        <dbReference type="ARBA" id="ARBA00022824"/>
    </source>
</evidence>
<dbReference type="SUPFAM" id="SSF50911">
    <property type="entry name" value="Mannose 6-phosphate receptor domain"/>
    <property type="match status" value="2"/>
</dbReference>
<keyword evidence="2 10" id="KW-0732">Signal</keyword>
<dbReference type="FunFam" id="2.70.130.10:FF:000001">
    <property type="entry name" value="Endoplasmic reticulum lectin 1"/>
    <property type="match status" value="1"/>
</dbReference>
<evidence type="ECO:0000256" key="10">
    <source>
        <dbReference type="SAM" id="SignalP"/>
    </source>
</evidence>
<dbReference type="Proteomes" id="UP000789390">
    <property type="component" value="Unassembled WGS sequence"/>
</dbReference>
<dbReference type="PANTHER" id="PTHR15414:SF0">
    <property type="entry name" value="ENDOPLASMIC RETICULUM LECTIN 1"/>
    <property type="match status" value="1"/>
</dbReference>
<feature type="chain" id="PRO_5035156180" description="Endoplasmic reticulum lectin 1" evidence="10">
    <location>
        <begin position="20"/>
        <end position="557"/>
    </location>
</feature>
<evidence type="ECO:0000259" key="11">
    <source>
        <dbReference type="PROSITE" id="PS51914"/>
    </source>
</evidence>
<evidence type="ECO:0000256" key="8">
    <source>
        <dbReference type="ARBA" id="ARBA00041661"/>
    </source>
</evidence>